<sequence length="168" mass="18913">MFSNVHTRVIAAPRPELGKLLERITEPDSPSWPSRHWPPMVLDNGLEVGSAGGHGPIRYYVTDHQPGSRIEFTFDDVDLPGTHALELHDGPTPGTTLVRHILIGYDCGLRNRLTWEVGLRWLHDALIEQLFDRLATVAGKPPARPLRWSPWVKALRLLYARNLVPQPA</sequence>
<evidence type="ECO:0000313" key="1">
    <source>
        <dbReference type="EMBL" id="MFC3766443.1"/>
    </source>
</evidence>
<reference evidence="2" key="1">
    <citation type="journal article" date="2019" name="Int. J. Syst. Evol. Microbiol.">
        <title>The Global Catalogue of Microorganisms (GCM) 10K type strain sequencing project: providing services to taxonomists for standard genome sequencing and annotation.</title>
        <authorList>
            <consortium name="The Broad Institute Genomics Platform"/>
            <consortium name="The Broad Institute Genome Sequencing Center for Infectious Disease"/>
            <person name="Wu L."/>
            <person name="Ma J."/>
        </authorList>
    </citation>
    <scope>NUCLEOTIDE SEQUENCE [LARGE SCALE GENOMIC DNA]</scope>
    <source>
        <strain evidence="2">CGMCC 4.7241</strain>
    </source>
</reference>
<gene>
    <name evidence="1" type="ORF">ACFOUW_36840</name>
</gene>
<accession>A0ABV7YN46</accession>
<keyword evidence="2" id="KW-1185">Reference proteome</keyword>
<comment type="caution">
    <text evidence="1">The sequence shown here is derived from an EMBL/GenBank/DDBJ whole genome shotgun (WGS) entry which is preliminary data.</text>
</comment>
<protein>
    <recommendedName>
        <fullName evidence="3">SRPBCC family protein</fullName>
    </recommendedName>
</protein>
<evidence type="ECO:0000313" key="2">
    <source>
        <dbReference type="Proteomes" id="UP001595699"/>
    </source>
</evidence>
<dbReference type="RefSeq" id="WP_205121949.1">
    <property type="nucleotide sequence ID" value="NZ_JAFBCM010000001.1"/>
</dbReference>
<proteinExistence type="predicted"/>
<dbReference type="Proteomes" id="UP001595699">
    <property type="component" value="Unassembled WGS sequence"/>
</dbReference>
<evidence type="ECO:0008006" key="3">
    <source>
        <dbReference type="Google" id="ProtNLM"/>
    </source>
</evidence>
<dbReference type="EMBL" id="JBHRZH010000055">
    <property type="protein sequence ID" value="MFC3766443.1"/>
    <property type="molecule type" value="Genomic_DNA"/>
</dbReference>
<name>A0ABV7YN46_9ACTN</name>
<dbReference type="SUPFAM" id="SSF55961">
    <property type="entry name" value="Bet v1-like"/>
    <property type="match status" value="1"/>
</dbReference>
<organism evidence="1 2">
    <name type="scientific">Tenggerimyces flavus</name>
    <dbReference type="NCBI Taxonomy" id="1708749"/>
    <lineage>
        <taxon>Bacteria</taxon>
        <taxon>Bacillati</taxon>
        <taxon>Actinomycetota</taxon>
        <taxon>Actinomycetes</taxon>
        <taxon>Propionibacteriales</taxon>
        <taxon>Nocardioidaceae</taxon>
        <taxon>Tenggerimyces</taxon>
    </lineage>
</organism>